<reference evidence="10" key="1">
    <citation type="submission" date="2022-11" db="UniProtKB">
        <authorList>
            <consortium name="WormBaseParasite"/>
        </authorList>
    </citation>
    <scope>IDENTIFICATION</scope>
</reference>
<dbReference type="InterPro" id="IPR001650">
    <property type="entry name" value="Helicase_C-like"/>
</dbReference>
<feature type="compositionally biased region" description="Polar residues" evidence="7">
    <location>
        <begin position="278"/>
        <end position="293"/>
    </location>
</feature>
<dbReference type="AlphaFoldDB" id="A0A914X8R4"/>
<organism evidence="9 10">
    <name type="scientific">Plectus sambesii</name>
    <dbReference type="NCBI Taxonomy" id="2011161"/>
    <lineage>
        <taxon>Eukaryota</taxon>
        <taxon>Metazoa</taxon>
        <taxon>Ecdysozoa</taxon>
        <taxon>Nematoda</taxon>
        <taxon>Chromadorea</taxon>
        <taxon>Plectida</taxon>
        <taxon>Plectina</taxon>
        <taxon>Plectoidea</taxon>
        <taxon>Plectidae</taxon>
        <taxon>Plectus</taxon>
    </lineage>
</organism>
<dbReference type="SUPFAM" id="SSF52540">
    <property type="entry name" value="P-loop containing nucleoside triphosphate hydrolases"/>
    <property type="match status" value="1"/>
</dbReference>
<comment type="function">
    <text evidence="6">RNA helicase.</text>
</comment>
<comment type="catalytic activity">
    <reaction evidence="6">
        <text>ATP + H2O = ADP + phosphate + H(+)</text>
        <dbReference type="Rhea" id="RHEA:13065"/>
        <dbReference type="ChEBI" id="CHEBI:15377"/>
        <dbReference type="ChEBI" id="CHEBI:15378"/>
        <dbReference type="ChEBI" id="CHEBI:30616"/>
        <dbReference type="ChEBI" id="CHEBI:43474"/>
        <dbReference type="ChEBI" id="CHEBI:456216"/>
        <dbReference type="EC" id="3.6.4.13"/>
    </reaction>
</comment>
<keyword evidence="5 6" id="KW-0694">RNA-binding</keyword>
<dbReference type="Pfam" id="PF13959">
    <property type="entry name" value="CTE_SPB4"/>
    <property type="match status" value="1"/>
</dbReference>
<evidence type="ECO:0000256" key="4">
    <source>
        <dbReference type="ARBA" id="ARBA00022840"/>
    </source>
</evidence>
<feature type="compositionally biased region" description="Acidic residues" evidence="7">
    <location>
        <begin position="211"/>
        <end position="247"/>
    </location>
</feature>
<dbReference type="PANTHER" id="PTHR24031">
    <property type="entry name" value="RNA HELICASE"/>
    <property type="match status" value="1"/>
</dbReference>
<proteinExistence type="inferred from homology"/>
<accession>A0A914X8R4</accession>
<feature type="region of interest" description="Disordered" evidence="7">
    <location>
        <begin position="392"/>
        <end position="464"/>
    </location>
</feature>
<dbReference type="CDD" id="cd18787">
    <property type="entry name" value="SF2_C_DEAD"/>
    <property type="match status" value="1"/>
</dbReference>
<dbReference type="SMART" id="SM01178">
    <property type="entry name" value="DUF4217"/>
    <property type="match status" value="1"/>
</dbReference>
<keyword evidence="3 6" id="KW-0347">Helicase</keyword>
<dbReference type="EC" id="3.6.4.13" evidence="6"/>
<feature type="region of interest" description="Disordered" evidence="7">
    <location>
        <begin position="197"/>
        <end position="360"/>
    </location>
</feature>
<dbReference type="InterPro" id="IPR025313">
    <property type="entry name" value="SPB4-like_CTE"/>
</dbReference>
<evidence type="ECO:0000256" key="3">
    <source>
        <dbReference type="ARBA" id="ARBA00022806"/>
    </source>
</evidence>
<evidence type="ECO:0000256" key="7">
    <source>
        <dbReference type="SAM" id="MobiDB-lite"/>
    </source>
</evidence>
<evidence type="ECO:0000256" key="1">
    <source>
        <dbReference type="ARBA" id="ARBA00022741"/>
    </source>
</evidence>
<keyword evidence="4 6" id="KW-0067">ATP-binding</keyword>
<feature type="domain" description="Helicase C-terminal" evidence="8">
    <location>
        <begin position="1"/>
        <end position="104"/>
    </location>
</feature>
<dbReference type="PROSITE" id="PS51194">
    <property type="entry name" value="HELICASE_CTER"/>
    <property type="match status" value="1"/>
</dbReference>
<dbReference type="GO" id="GO:0005524">
    <property type="term" value="F:ATP binding"/>
    <property type="evidence" value="ECO:0007669"/>
    <property type="project" value="UniProtKB-UniRule"/>
</dbReference>
<sequence>MNQVKRVAVYEEFCRKQHAALFATDVAARGLDFPAVDWVVQLDCPCDVDEYIHRSGRTARYGSKGEALLILTPSQEPAMVAKLQKRNIPIQKISVDPKRMTDIRKKLESELVQYTGLKDFAQKSFIAYLRSIFLMKQKDVFDVNSIDLEALARSYGLAIAPRVRFMRKHASKNGTAQPKVERKEKDIDELTSMLFSSAKARKGAAPPQPVDESDDDDDGLAGDEDDDEDEDEDGESASGDDDQPSDNEEGRSSGGSDDGNDSDEDLLTVRRSDVFNVLPTSHDPSQSNQAPEEQSSKQNDDQLDDPPPGPRSSQKRQKPLTKATVVKQLLRKKKVVNKKTVFGEDDDDGTSRKLEEADEFEKGLDIKKAIDDMKAADKVDRETFRERRKALRLEKKRKEKEQVEERRRKRRKVDDEVVDARLPGASDSEGESVDLSWLPDPDRPLRLNDDDDDEDAEHIAPQKLRADEDLALALLSAKKK</sequence>
<evidence type="ECO:0000256" key="2">
    <source>
        <dbReference type="ARBA" id="ARBA00022801"/>
    </source>
</evidence>
<evidence type="ECO:0000256" key="5">
    <source>
        <dbReference type="ARBA" id="ARBA00022884"/>
    </source>
</evidence>
<comment type="domain">
    <text evidence="6">The Q motif is unique to and characteristic of the DEAD box family of RNA helicases and controls ATP binding and hydrolysis.</text>
</comment>
<evidence type="ECO:0000256" key="6">
    <source>
        <dbReference type="RuleBase" id="RU365068"/>
    </source>
</evidence>
<dbReference type="Gene3D" id="3.40.50.300">
    <property type="entry name" value="P-loop containing nucleotide triphosphate hydrolases"/>
    <property type="match status" value="1"/>
</dbReference>
<dbReference type="InterPro" id="IPR027417">
    <property type="entry name" value="P-loop_NTPase"/>
</dbReference>
<dbReference type="Proteomes" id="UP000887566">
    <property type="component" value="Unplaced"/>
</dbReference>
<keyword evidence="1 6" id="KW-0547">Nucleotide-binding</keyword>
<dbReference type="GO" id="GO:0016787">
    <property type="term" value="F:hydrolase activity"/>
    <property type="evidence" value="ECO:0007669"/>
    <property type="project" value="UniProtKB-KW"/>
</dbReference>
<protein>
    <recommendedName>
        <fullName evidence="6">ATP-dependent RNA helicase</fullName>
        <ecNumber evidence="6">3.6.4.13</ecNumber>
    </recommendedName>
</protein>
<feature type="compositionally biased region" description="Basic and acidic residues" evidence="7">
    <location>
        <begin position="399"/>
        <end position="419"/>
    </location>
</feature>
<dbReference type="WBParaSite" id="PSAMB.scaffold724size42710.g8205.t1">
    <property type="protein sequence ID" value="PSAMB.scaffold724size42710.g8205.t1"/>
    <property type="gene ID" value="PSAMB.scaffold724size42710.g8205"/>
</dbReference>
<name>A0A914X8R4_9BILA</name>
<dbReference type="GO" id="GO:0003724">
    <property type="term" value="F:RNA helicase activity"/>
    <property type="evidence" value="ECO:0007669"/>
    <property type="project" value="UniProtKB-EC"/>
</dbReference>
<evidence type="ECO:0000313" key="9">
    <source>
        <dbReference type="Proteomes" id="UP000887566"/>
    </source>
</evidence>
<evidence type="ECO:0000313" key="10">
    <source>
        <dbReference type="WBParaSite" id="PSAMB.scaffold724size42710.g8205.t1"/>
    </source>
</evidence>
<comment type="similarity">
    <text evidence="6">Belongs to the DEAD box helicase family.</text>
</comment>
<dbReference type="SMART" id="SM00490">
    <property type="entry name" value="HELICc"/>
    <property type="match status" value="1"/>
</dbReference>
<keyword evidence="2 6" id="KW-0378">Hydrolase</keyword>
<evidence type="ECO:0000259" key="8">
    <source>
        <dbReference type="PROSITE" id="PS51194"/>
    </source>
</evidence>
<feature type="compositionally biased region" description="Basic and acidic residues" evidence="7">
    <location>
        <begin position="349"/>
        <end position="360"/>
    </location>
</feature>
<keyword evidence="9" id="KW-1185">Reference proteome</keyword>
<dbReference type="GO" id="GO:0003723">
    <property type="term" value="F:RNA binding"/>
    <property type="evidence" value="ECO:0007669"/>
    <property type="project" value="UniProtKB-UniRule"/>
</dbReference>
<dbReference type="Pfam" id="PF00271">
    <property type="entry name" value="Helicase_C"/>
    <property type="match status" value="1"/>
</dbReference>